<dbReference type="UniPathway" id="UPA00868">
    <property type="reaction ID" value="UER00840"/>
</dbReference>
<comment type="catalytic activity">
    <reaction evidence="10 11">
        <text>N(6)-[(R)-dihydrolipoyl]-L-lysyl-[protein] + succinyl-CoA = N(6)-[(R)-S(8)-succinyldihydrolipoyl]-L-lysyl-[protein] + CoA</text>
        <dbReference type="Rhea" id="RHEA:15213"/>
        <dbReference type="Rhea" id="RHEA-COMP:10475"/>
        <dbReference type="Rhea" id="RHEA-COMP:20092"/>
        <dbReference type="ChEBI" id="CHEBI:57287"/>
        <dbReference type="ChEBI" id="CHEBI:57292"/>
        <dbReference type="ChEBI" id="CHEBI:83100"/>
        <dbReference type="ChEBI" id="CHEBI:83120"/>
        <dbReference type="EC" id="2.3.1.61"/>
    </reaction>
</comment>
<evidence type="ECO:0000256" key="6">
    <source>
        <dbReference type="ARBA" id="ARBA00022532"/>
    </source>
</evidence>
<keyword evidence="7 11" id="KW-0808">Transferase</keyword>
<dbReference type="SUPFAM" id="SSF51230">
    <property type="entry name" value="Single hybrid motif"/>
    <property type="match status" value="1"/>
</dbReference>
<dbReference type="SUPFAM" id="SSF47005">
    <property type="entry name" value="Peripheral subunit-binding domain of 2-oxo acid dehydrogenase complex"/>
    <property type="match status" value="1"/>
</dbReference>
<dbReference type="PANTHER" id="PTHR43416:SF5">
    <property type="entry name" value="DIHYDROLIPOYLLYSINE-RESIDUE SUCCINYLTRANSFERASE COMPONENT OF 2-OXOGLUTARATE DEHYDROGENASE COMPLEX, MITOCHONDRIAL"/>
    <property type="match status" value="1"/>
</dbReference>
<evidence type="ECO:0000256" key="12">
    <source>
        <dbReference type="SAM" id="MobiDB-lite"/>
    </source>
</evidence>
<keyword evidence="16" id="KW-1185">Reference proteome</keyword>
<feature type="compositionally biased region" description="Low complexity" evidence="12">
    <location>
        <begin position="163"/>
        <end position="175"/>
    </location>
</feature>
<dbReference type="Pfam" id="PF00198">
    <property type="entry name" value="2-oxoacid_dh"/>
    <property type="match status" value="1"/>
</dbReference>
<comment type="function">
    <text evidence="1 11">E2 component of the 2-oxoglutarate dehydrogenase (OGDH) complex which catalyzes the second step in the conversion of 2-oxoglutarate to succinyl-CoA and CO(2).</text>
</comment>
<dbReference type="GO" id="GO:0005829">
    <property type="term" value="C:cytosol"/>
    <property type="evidence" value="ECO:0007669"/>
    <property type="project" value="TreeGrafter"/>
</dbReference>
<keyword evidence="6 11" id="KW-0816">Tricarboxylic acid cycle</keyword>
<dbReference type="SUPFAM" id="SSF52777">
    <property type="entry name" value="CoA-dependent acyltransferases"/>
    <property type="match status" value="1"/>
</dbReference>
<dbReference type="EMBL" id="CP066075">
    <property type="protein sequence ID" value="QQC64947.1"/>
    <property type="molecule type" value="Genomic_DNA"/>
</dbReference>
<gene>
    <name evidence="15" type="primary">odhB</name>
    <name evidence="15" type="ORF">I6I06_05610</name>
</gene>
<evidence type="ECO:0000256" key="3">
    <source>
        <dbReference type="ARBA" id="ARBA00007317"/>
    </source>
</evidence>
<evidence type="ECO:0000256" key="2">
    <source>
        <dbReference type="ARBA" id="ARBA00005145"/>
    </source>
</evidence>
<dbReference type="CDD" id="cd06849">
    <property type="entry name" value="lipoyl_domain"/>
    <property type="match status" value="1"/>
</dbReference>
<dbReference type="InterPro" id="IPR023213">
    <property type="entry name" value="CAT-like_dom_sf"/>
</dbReference>
<keyword evidence="9 11" id="KW-0012">Acyltransferase</keyword>
<evidence type="ECO:0000259" key="14">
    <source>
        <dbReference type="PROSITE" id="PS51826"/>
    </source>
</evidence>
<sequence length="426" mass="44549">MAIVEVKVPQLSESVSEATMLQWKKKPGEAVAQDEILIEIETDKVVLEVPAPSAGVLAQVISNDGDIVVADQVIAKIDTEGKAGAAAVEAEVKPAPVAAAAAAPAPAAQAAAATGSNTAASPAAGKLMAEAGLSSGDVAGTGRDGRITKGDVLSAGQAAPAAKAAPAPAAAPKAANPSLPDVKAPASADQWLKDRPEQRVPMSRLRARIAERLLESQQTNAILTTFNEVNMAPVMDLRNKYKDKFEKEHGVKLGFMSFFVKAAVHALKKFPLVNASIDGNDIVYHGYFDIGIAVGSPRGLVVPILRNADQLSLAEIEKKIAEFGQKAKDGKLSIEEMTGGTFSISNGGVFGSMLSTPIINPPQSAILGVHATKERAVVENGQIVIRPMNYLALSYDHRIIDGREAVLSLVAMKDALEDPARLLLDL</sequence>
<name>A0A7T4N477_9BURK</name>
<dbReference type="Pfam" id="PF00364">
    <property type="entry name" value="Biotin_lipoyl"/>
    <property type="match status" value="1"/>
</dbReference>
<evidence type="ECO:0000256" key="10">
    <source>
        <dbReference type="ARBA" id="ARBA00052761"/>
    </source>
</evidence>
<evidence type="ECO:0000256" key="4">
    <source>
        <dbReference type="ARBA" id="ARBA00012945"/>
    </source>
</evidence>
<comment type="pathway">
    <text evidence="2 11">Amino-acid degradation; L-lysine degradation via saccharopine pathway; glutaryl-CoA from L-lysine: step 6/6.</text>
</comment>
<dbReference type="PROSITE" id="PS51826">
    <property type="entry name" value="PSBD"/>
    <property type="match status" value="1"/>
</dbReference>
<evidence type="ECO:0000313" key="15">
    <source>
        <dbReference type="EMBL" id="QQC64947.1"/>
    </source>
</evidence>
<evidence type="ECO:0000256" key="1">
    <source>
        <dbReference type="ARBA" id="ARBA00004052"/>
    </source>
</evidence>
<evidence type="ECO:0000256" key="8">
    <source>
        <dbReference type="ARBA" id="ARBA00022823"/>
    </source>
</evidence>
<reference evidence="15 16" key="1">
    <citation type="submission" date="2020-12" db="EMBL/GenBank/DDBJ databases">
        <title>FDA dAtabase for Regulatory Grade micrObial Sequences (FDA-ARGOS): Supporting development and validation of Infectious Disease Dx tests.</title>
        <authorList>
            <person name="Nelson B."/>
            <person name="Plummer A."/>
            <person name="Tallon L."/>
            <person name="Sadzewicz L."/>
            <person name="Zhao X."/>
            <person name="Boylan J."/>
            <person name="Ott S."/>
            <person name="Bowen H."/>
            <person name="Vavikolanu K."/>
            <person name="Mehta A."/>
            <person name="Aluvathingal J."/>
            <person name="Nadendla S."/>
            <person name="Myers T."/>
            <person name="Yan Y."/>
            <person name="Sichtig H."/>
        </authorList>
    </citation>
    <scope>NUCLEOTIDE SEQUENCE [LARGE SCALE GENOMIC DNA]</scope>
    <source>
        <strain evidence="15 16">FDAARGOS_1049</strain>
    </source>
</reference>
<dbReference type="Gene3D" id="4.10.320.10">
    <property type="entry name" value="E3-binding domain"/>
    <property type="match status" value="1"/>
</dbReference>
<dbReference type="GO" id="GO:0033512">
    <property type="term" value="P:L-lysine catabolic process to acetyl-CoA via saccharopine"/>
    <property type="evidence" value="ECO:0007669"/>
    <property type="project" value="UniProtKB-UniRule"/>
</dbReference>
<keyword evidence="8 11" id="KW-0450">Lipoyl</keyword>
<dbReference type="InterPro" id="IPR003016">
    <property type="entry name" value="2-oxoA_DH_lipoyl-BS"/>
</dbReference>
<feature type="domain" description="Peripheral subunit-binding (PSBD)" evidence="14">
    <location>
        <begin position="119"/>
        <end position="156"/>
    </location>
</feature>
<proteinExistence type="inferred from homology"/>
<dbReference type="FunFam" id="3.30.559.10:FF:000007">
    <property type="entry name" value="Dihydrolipoamide acetyltransferase component of pyruvate dehydrogenase complex"/>
    <property type="match status" value="1"/>
</dbReference>
<dbReference type="PROSITE" id="PS00189">
    <property type="entry name" value="LIPOYL"/>
    <property type="match status" value="1"/>
</dbReference>
<dbReference type="Proteomes" id="UP000595610">
    <property type="component" value="Chromosome 1"/>
</dbReference>
<dbReference type="RefSeq" id="WP_042324054.1">
    <property type="nucleotide sequence ID" value="NZ_CP066075.1"/>
</dbReference>
<dbReference type="InterPro" id="IPR000089">
    <property type="entry name" value="Biotin_lipoyl"/>
</dbReference>
<dbReference type="Gene3D" id="2.40.50.100">
    <property type="match status" value="1"/>
</dbReference>
<evidence type="ECO:0000256" key="7">
    <source>
        <dbReference type="ARBA" id="ARBA00022679"/>
    </source>
</evidence>
<dbReference type="NCBIfam" id="TIGR01347">
    <property type="entry name" value="sucB"/>
    <property type="match status" value="1"/>
</dbReference>
<comment type="similarity">
    <text evidence="3 11">Belongs to the 2-oxoacid dehydrogenase family.</text>
</comment>
<evidence type="ECO:0000256" key="5">
    <source>
        <dbReference type="ARBA" id="ARBA00019511"/>
    </source>
</evidence>
<accession>A0A7T4N477</accession>
<evidence type="ECO:0000256" key="9">
    <source>
        <dbReference type="ARBA" id="ARBA00023315"/>
    </source>
</evidence>
<dbReference type="GO" id="GO:0045252">
    <property type="term" value="C:oxoglutarate dehydrogenase complex"/>
    <property type="evidence" value="ECO:0007669"/>
    <property type="project" value="UniProtKB-UniRule"/>
</dbReference>
<dbReference type="InterPro" id="IPR006255">
    <property type="entry name" value="SucB"/>
</dbReference>
<dbReference type="GO" id="GO:0004149">
    <property type="term" value="F:dihydrolipoyllysine-residue succinyltransferase activity"/>
    <property type="evidence" value="ECO:0007669"/>
    <property type="project" value="UniProtKB-UniRule"/>
</dbReference>
<dbReference type="InterPro" id="IPR001078">
    <property type="entry name" value="2-oxoacid_DH_actylTfrase"/>
</dbReference>
<comment type="cofactor">
    <cofactor evidence="11">
        <name>(R)-lipoate</name>
        <dbReference type="ChEBI" id="CHEBI:83088"/>
    </cofactor>
    <text evidence="11">Binds 1 lipoyl cofactor covalently.</text>
</comment>
<dbReference type="EC" id="2.3.1.61" evidence="4 11"/>
<dbReference type="InterPro" id="IPR050537">
    <property type="entry name" value="2-oxoacid_dehydrogenase"/>
</dbReference>
<dbReference type="Pfam" id="PF02817">
    <property type="entry name" value="E3_binding"/>
    <property type="match status" value="1"/>
</dbReference>
<dbReference type="KEGG" id="pgis:I6I06_05610"/>
<dbReference type="PANTHER" id="PTHR43416">
    <property type="entry name" value="DIHYDROLIPOYLLYSINE-RESIDUE SUCCINYLTRANSFERASE COMPONENT OF 2-OXOGLUTARATE DEHYDROGENASE COMPLEX, MITOCHONDRIAL-RELATED"/>
    <property type="match status" value="1"/>
</dbReference>
<dbReference type="Gene3D" id="3.30.559.10">
    <property type="entry name" value="Chloramphenicol acetyltransferase-like domain"/>
    <property type="match status" value="1"/>
</dbReference>
<dbReference type="InterPro" id="IPR036625">
    <property type="entry name" value="E3-bd_dom_sf"/>
</dbReference>
<dbReference type="NCBIfam" id="NF004309">
    <property type="entry name" value="PRK05704.1"/>
    <property type="match status" value="1"/>
</dbReference>
<organism evidence="15 16">
    <name type="scientific">Paraburkholderia ginsengisoli</name>
    <dbReference type="NCBI Taxonomy" id="311231"/>
    <lineage>
        <taxon>Bacteria</taxon>
        <taxon>Pseudomonadati</taxon>
        <taxon>Pseudomonadota</taxon>
        <taxon>Betaproteobacteria</taxon>
        <taxon>Burkholderiales</taxon>
        <taxon>Burkholderiaceae</taxon>
        <taxon>Paraburkholderia</taxon>
    </lineage>
</organism>
<evidence type="ECO:0000259" key="13">
    <source>
        <dbReference type="PROSITE" id="PS50968"/>
    </source>
</evidence>
<evidence type="ECO:0000313" key="16">
    <source>
        <dbReference type="Proteomes" id="UP000595610"/>
    </source>
</evidence>
<feature type="region of interest" description="Disordered" evidence="12">
    <location>
        <begin position="163"/>
        <end position="199"/>
    </location>
</feature>
<dbReference type="PROSITE" id="PS50968">
    <property type="entry name" value="BIOTINYL_LIPOYL"/>
    <property type="match status" value="1"/>
</dbReference>
<evidence type="ECO:0000256" key="11">
    <source>
        <dbReference type="RuleBase" id="RU361138"/>
    </source>
</evidence>
<dbReference type="AlphaFoldDB" id="A0A7T4N477"/>
<dbReference type="GO" id="GO:0006099">
    <property type="term" value="P:tricarboxylic acid cycle"/>
    <property type="evidence" value="ECO:0007669"/>
    <property type="project" value="UniProtKB-UniRule"/>
</dbReference>
<dbReference type="InterPro" id="IPR011053">
    <property type="entry name" value="Single_hybrid_motif"/>
</dbReference>
<dbReference type="InterPro" id="IPR004167">
    <property type="entry name" value="PSBD"/>
</dbReference>
<feature type="domain" description="Lipoyl-binding" evidence="13">
    <location>
        <begin position="3"/>
        <end position="78"/>
    </location>
</feature>
<protein>
    <recommendedName>
        <fullName evidence="5 11">Dihydrolipoyllysine-residue succinyltransferase component of 2-oxoglutarate dehydrogenase complex</fullName>
        <ecNumber evidence="4 11">2.3.1.61</ecNumber>
    </recommendedName>
    <alternativeName>
        <fullName evidence="11">2-oxoglutarate dehydrogenase complex component E2</fullName>
    </alternativeName>
</protein>